<dbReference type="OrthoDB" id="4954833at2"/>
<organism evidence="1 2">
    <name type="scientific">Flavobacterium zepuense</name>
    <dbReference type="NCBI Taxonomy" id="2593302"/>
    <lineage>
        <taxon>Bacteria</taxon>
        <taxon>Pseudomonadati</taxon>
        <taxon>Bacteroidota</taxon>
        <taxon>Flavobacteriia</taxon>
        <taxon>Flavobacteriales</taxon>
        <taxon>Flavobacteriaceae</taxon>
        <taxon>Flavobacterium</taxon>
    </lineage>
</organism>
<dbReference type="InterPro" id="IPR011235">
    <property type="entry name" value="MepB-like"/>
</dbReference>
<protein>
    <submittedName>
        <fullName evidence="1">MepB family protein</fullName>
    </submittedName>
</protein>
<dbReference type="PIRSF" id="PIRSF032285">
    <property type="entry name" value="UCP032285"/>
    <property type="match status" value="1"/>
</dbReference>
<evidence type="ECO:0000313" key="1">
    <source>
        <dbReference type="EMBL" id="TRW25824.1"/>
    </source>
</evidence>
<dbReference type="RefSeq" id="WP_143372488.1">
    <property type="nucleotide sequence ID" value="NZ_VJVZ01000003.1"/>
</dbReference>
<keyword evidence="2" id="KW-1185">Reference proteome</keyword>
<dbReference type="AlphaFoldDB" id="A0A552V5S4"/>
<name>A0A552V5S4_9FLAO</name>
<dbReference type="InterPro" id="IPR038231">
    <property type="entry name" value="MepB-like_sf"/>
</dbReference>
<reference evidence="1 2" key="1">
    <citation type="submission" date="2019-07" db="EMBL/GenBank/DDBJ databases">
        <title>Flavobacterium sp. nov., isolated from glacier ice.</title>
        <authorList>
            <person name="Liu Q."/>
            <person name="Xin Y.-H."/>
        </authorList>
    </citation>
    <scope>NUCLEOTIDE SEQUENCE [LARGE SCALE GENOMIC DNA]</scope>
    <source>
        <strain evidence="1 2">ZT4R6</strain>
    </source>
</reference>
<accession>A0A552V5S4</accession>
<proteinExistence type="predicted"/>
<evidence type="ECO:0000313" key="2">
    <source>
        <dbReference type="Proteomes" id="UP000320643"/>
    </source>
</evidence>
<dbReference type="Pfam" id="PF08877">
    <property type="entry name" value="MepB-like"/>
    <property type="match status" value="1"/>
</dbReference>
<gene>
    <name evidence="1" type="ORF">FMM05_06275</name>
</gene>
<comment type="caution">
    <text evidence="1">The sequence shown here is derived from an EMBL/GenBank/DDBJ whole genome shotgun (WGS) entry which is preliminary data.</text>
</comment>
<dbReference type="EMBL" id="VJVZ01000003">
    <property type="protein sequence ID" value="TRW25824.1"/>
    <property type="molecule type" value="Genomic_DNA"/>
</dbReference>
<dbReference type="Proteomes" id="UP000320643">
    <property type="component" value="Unassembled WGS sequence"/>
</dbReference>
<sequence length="168" mass="19178">MEINALSEPFKTKSLIYDTLGYTFDTLVAEKESQDYSAFTFTLNNLKIVFRSAKITPTKTGQFVTLWKRLSNGPIMPFNALDPIDLVVISVQKNNYYGQFVFPKKVLAAKGVFTTNCKDGKRAIRVYPPWDVTENAQAKRTQKWQLDYFLEVKEGSVTIEKAKLLYGI</sequence>
<dbReference type="Gene3D" id="3.40.1350.140">
    <property type="entry name" value="MepB-like"/>
    <property type="match status" value="1"/>
</dbReference>